<feature type="transmembrane region" description="Helical" evidence="1">
    <location>
        <begin position="173"/>
        <end position="194"/>
    </location>
</feature>
<evidence type="ECO:0000256" key="1">
    <source>
        <dbReference type="SAM" id="Phobius"/>
    </source>
</evidence>
<evidence type="ECO:0000313" key="2">
    <source>
        <dbReference type="EMBL" id="CAD9341020.1"/>
    </source>
</evidence>
<keyword evidence="1" id="KW-0472">Membrane</keyword>
<feature type="transmembrane region" description="Helical" evidence="1">
    <location>
        <begin position="79"/>
        <end position="97"/>
    </location>
</feature>
<feature type="transmembrane region" description="Helical" evidence="1">
    <location>
        <begin position="239"/>
        <end position="258"/>
    </location>
</feature>
<protein>
    <submittedName>
        <fullName evidence="2">Uncharacterized protein</fullName>
    </submittedName>
</protein>
<dbReference type="EMBL" id="HBGN01025836">
    <property type="protein sequence ID" value="CAD9341020.1"/>
    <property type="molecule type" value="Transcribed_RNA"/>
</dbReference>
<sequence>MVNENSPLLEAAVPINVNNLTADDIEKLRCIVQSFDDNKGSIEIDNNSVSSDCSDYPEFAETTHAWFVFGDARNALDRFIGTTILLFQIYVYFLFAGEAIGDYQSGTVHVSIAHSDCFASDESIDMQSNLVCDADQASTWDAFAAFFMLGIFLTSDIYQAYRAIKLAFKTSVFNLMFAVLAFVEVITALLSATISISQQLYVGHATDAIEVGVGLLFIRELSSRAYQGLRYNSKKRYMGFFVILTVTVLFGFFSHPVLVKAMTYENKIIEVVSKHEAIKQVLSKHE</sequence>
<accession>A0A6U3S9B2</accession>
<feature type="transmembrane region" description="Helical" evidence="1">
    <location>
        <begin position="143"/>
        <end position="161"/>
    </location>
</feature>
<reference evidence="2" key="1">
    <citation type="submission" date="2021-01" db="EMBL/GenBank/DDBJ databases">
        <authorList>
            <person name="Corre E."/>
            <person name="Pelletier E."/>
            <person name="Niang G."/>
            <person name="Scheremetjew M."/>
            <person name="Finn R."/>
            <person name="Kale V."/>
            <person name="Holt S."/>
            <person name="Cochrane G."/>
            <person name="Meng A."/>
            <person name="Brown T."/>
            <person name="Cohen L."/>
        </authorList>
    </citation>
    <scope>NUCLEOTIDE SEQUENCE</scope>
    <source>
        <strain evidence="2">Pop2</strain>
    </source>
</reference>
<organism evidence="2">
    <name type="scientific">Ditylum brightwellii</name>
    <dbReference type="NCBI Taxonomy" id="49249"/>
    <lineage>
        <taxon>Eukaryota</taxon>
        <taxon>Sar</taxon>
        <taxon>Stramenopiles</taxon>
        <taxon>Ochrophyta</taxon>
        <taxon>Bacillariophyta</taxon>
        <taxon>Mediophyceae</taxon>
        <taxon>Lithodesmiophycidae</taxon>
        <taxon>Lithodesmiales</taxon>
        <taxon>Lithodesmiaceae</taxon>
        <taxon>Ditylum</taxon>
    </lineage>
</organism>
<dbReference type="AlphaFoldDB" id="A0A6U3S9B2"/>
<proteinExistence type="predicted"/>
<keyword evidence="1" id="KW-0812">Transmembrane</keyword>
<gene>
    <name evidence="2" type="ORF">DBRI1063_LOCUS16567</name>
</gene>
<keyword evidence="1" id="KW-1133">Transmembrane helix</keyword>
<name>A0A6U3S9B2_9STRA</name>